<dbReference type="Pfam" id="PF05257">
    <property type="entry name" value="CHAP"/>
    <property type="match status" value="1"/>
</dbReference>
<gene>
    <name evidence="4" type="ORF">SORDD17_00577</name>
</gene>
<feature type="domain" description="Peptidase C51" evidence="3">
    <location>
        <begin position="6"/>
        <end position="140"/>
    </location>
</feature>
<dbReference type="EMBL" id="LQZE01000123">
    <property type="protein sequence ID" value="KXU16212.1"/>
    <property type="molecule type" value="Genomic_DNA"/>
</dbReference>
<dbReference type="Proteomes" id="UP000072989">
    <property type="component" value="Unassembled WGS sequence"/>
</dbReference>
<protein>
    <recommendedName>
        <fullName evidence="2">N-acetylmuramoyl-L-alanine amidase</fullName>
        <ecNumber evidence="2">3.5.1.28</ecNumber>
    </recommendedName>
</protein>
<accession>A0A139RN68</accession>
<dbReference type="SMART" id="SM00287">
    <property type="entry name" value="SH3b"/>
    <property type="match status" value="1"/>
</dbReference>
<proteinExistence type="predicted"/>
<evidence type="ECO:0000256" key="1">
    <source>
        <dbReference type="ARBA" id="ARBA00001561"/>
    </source>
</evidence>
<dbReference type="InterPro" id="IPR007921">
    <property type="entry name" value="CHAP_dom"/>
</dbReference>
<evidence type="ECO:0000256" key="2">
    <source>
        <dbReference type="ARBA" id="ARBA00011901"/>
    </source>
</evidence>
<dbReference type="SUPFAM" id="SSF54001">
    <property type="entry name" value="Cysteine proteinases"/>
    <property type="match status" value="1"/>
</dbReference>
<evidence type="ECO:0000313" key="5">
    <source>
        <dbReference type="Proteomes" id="UP000072989"/>
    </source>
</evidence>
<comment type="caution">
    <text evidence="4">The sequence shown here is derived from an EMBL/GenBank/DDBJ whole genome shotgun (WGS) entry which is preliminary data.</text>
</comment>
<comment type="catalytic activity">
    <reaction evidence="1">
        <text>Hydrolyzes the link between N-acetylmuramoyl residues and L-amino acid residues in certain cell-wall glycopeptides.</text>
        <dbReference type="EC" id="3.5.1.28"/>
    </reaction>
</comment>
<reference evidence="4 5" key="1">
    <citation type="submission" date="2016-01" db="EMBL/GenBank/DDBJ databases">
        <title>Highly variable Streptococcus oralis are common among viridans streptococci isolated from primates.</title>
        <authorList>
            <person name="Denapaite D."/>
            <person name="Rieger M."/>
            <person name="Koendgen S."/>
            <person name="Brueckner R."/>
            <person name="Ochigava I."/>
            <person name="Kappeler P."/>
            <person name="Maetz-Rensing K."/>
            <person name="Leendertz F."/>
            <person name="Hakenbeck R."/>
        </authorList>
    </citation>
    <scope>NUCLEOTIDE SEQUENCE [LARGE SCALE GENOMIC DNA]</scope>
    <source>
        <strain evidence="4 5">DD17</strain>
    </source>
</reference>
<organism evidence="4 5">
    <name type="scientific">Streptococcus oralis</name>
    <dbReference type="NCBI Taxonomy" id="1303"/>
    <lineage>
        <taxon>Bacteria</taxon>
        <taxon>Bacillati</taxon>
        <taxon>Bacillota</taxon>
        <taxon>Bacilli</taxon>
        <taxon>Lactobacillales</taxon>
        <taxon>Streptococcaceae</taxon>
        <taxon>Streptococcus</taxon>
    </lineage>
</organism>
<dbReference type="Pfam" id="PF08460">
    <property type="entry name" value="SH3_5"/>
    <property type="match status" value="1"/>
</dbReference>
<dbReference type="EC" id="3.5.1.28" evidence="2"/>
<dbReference type="GO" id="GO:0008745">
    <property type="term" value="F:N-acetylmuramoyl-L-alanine amidase activity"/>
    <property type="evidence" value="ECO:0007669"/>
    <property type="project" value="UniProtKB-EC"/>
</dbReference>
<dbReference type="Gene3D" id="2.30.30.40">
    <property type="entry name" value="SH3 Domains"/>
    <property type="match status" value="1"/>
</dbReference>
<dbReference type="InterPro" id="IPR038765">
    <property type="entry name" value="Papain-like_cys_pep_sf"/>
</dbReference>
<dbReference type="Gene3D" id="3.90.1720.10">
    <property type="entry name" value="endopeptidase domain like (from Nostoc punctiforme)"/>
    <property type="match status" value="1"/>
</dbReference>
<evidence type="ECO:0000259" key="3">
    <source>
        <dbReference type="PROSITE" id="PS50911"/>
    </source>
</evidence>
<dbReference type="RefSeq" id="WP_061865534.1">
    <property type="nucleotide sequence ID" value="NZ_KQ970795.1"/>
</dbReference>
<sequence length="245" mass="26765">MTSKKEVLQFAYNLANSGIGVDNDGAYGTQCADLPCYIMRQFFGTSLWGNAYDLLESAESQGVDVRYDVAYPEAGWIFVKSFVAGDGVNYGHTGLVIENSDGLTIKTIEQNIDGNWDYLEVGGPARYHERTVGEIVGYIVPPYDDSTDDVSEVETEPTTDEITLEEEDGTFTVGEGSINVRRAPNLTGEIVAVYEPGETVHYDSKGSANGYRWISFIGASGNRNYMAIGQTDEAGNRITLWGTVD</sequence>
<evidence type="ECO:0000313" key="4">
    <source>
        <dbReference type="EMBL" id="KXU16212.1"/>
    </source>
</evidence>
<dbReference type="InterPro" id="IPR003646">
    <property type="entry name" value="SH3-like_bac-type"/>
</dbReference>
<name>A0A139RN68_STROR</name>
<dbReference type="PATRIC" id="fig|1303.87.peg.701"/>
<dbReference type="PROSITE" id="PS50911">
    <property type="entry name" value="CHAP"/>
    <property type="match status" value="1"/>
</dbReference>
<dbReference type="AlphaFoldDB" id="A0A139RN68"/>